<evidence type="ECO:0000256" key="7">
    <source>
        <dbReference type="ARBA" id="ARBA00022915"/>
    </source>
</evidence>
<feature type="site" description="Part of a proton relay during catalysis" evidence="12 16">
    <location>
        <position position="52"/>
    </location>
</feature>
<dbReference type="EC" id="4.3.3.7" evidence="4 12"/>
<comment type="subunit">
    <text evidence="12">Homotetramer; dimer of dimers.</text>
</comment>
<gene>
    <name evidence="12" type="primary">dapA</name>
    <name evidence="17" type="ORF">HYN46_11490</name>
</gene>
<dbReference type="OrthoDB" id="9782828at2"/>
<dbReference type="Proteomes" id="UP000253940">
    <property type="component" value="Chromosome"/>
</dbReference>
<dbReference type="PANTHER" id="PTHR12128:SF66">
    <property type="entry name" value="4-HYDROXY-2-OXOGLUTARATE ALDOLASE, MITOCHONDRIAL"/>
    <property type="match status" value="1"/>
</dbReference>
<keyword evidence="5 12" id="KW-0963">Cytoplasm</keyword>
<dbReference type="Gene3D" id="3.20.20.70">
    <property type="entry name" value="Aldolase class I"/>
    <property type="match status" value="1"/>
</dbReference>
<evidence type="ECO:0000256" key="13">
    <source>
        <dbReference type="PIRNR" id="PIRNR001365"/>
    </source>
</evidence>
<dbReference type="Pfam" id="PF00701">
    <property type="entry name" value="DHDPS"/>
    <property type="match status" value="1"/>
</dbReference>
<evidence type="ECO:0000313" key="18">
    <source>
        <dbReference type="Proteomes" id="UP000253940"/>
    </source>
</evidence>
<dbReference type="NCBIfam" id="TIGR00674">
    <property type="entry name" value="dapA"/>
    <property type="match status" value="1"/>
</dbReference>
<evidence type="ECO:0000256" key="14">
    <source>
        <dbReference type="PIRSR" id="PIRSR001365-1"/>
    </source>
</evidence>
<dbReference type="InterPro" id="IPR013785">
    <property type="entry name" value="Aldolase_TIM"/>
</dbReference>
<dbReference type="EMBL" id="CP031222">
    <property type="protein sequence ID" value="AXI03406.1"/>
    <property type="molecule type" value="Genomic_DNA"/>
</dbReference>
<comment type="similarity">
    <text evidence="3 12 13">Belongs to the DapA family.</text>
</comment>
<keyword evidence="6 12" id="KW-0028">Amino-acid biosynthesis</keyword>
<keyword evidence="10 12" id="KW-0704">Schiff base</keyword>
<dbReference type="InterPro" id="IPR020624">
    <property type="entry name" value="Schiff_base-form_aldolases_CS"/>
</dbReference>
<dbReference type="InterPro" id="IPR005263">
    <property type="entry name" value="DapA"/>
</dbReference>
<comment type="subcellular location">
    <subcellularLocation>
        <location evidence="12">Cytoplasm</location>
    </subcellularLocation>
</comment>
<evidence type="ECO:0000256" key="9">
    <source>
        <dbReference type="ARBA" id="ARBA00023239"/>
    </source>
</evidence>
<comment type="catalytic activity">
    <reaction evidence="11 12">
        <text>L-aspartate 4-semialdehyde + pyruvate = (2S,4S)-4-hydroxy-2,3,4,5-tetrahydrodipicolinate + H2O + H(+)</text>
        <dbReference type="Rhea" id="RHEA:34171"/>
        <dbReference type="ChEBI" id="CHEBI:15361"/>
        <dbReference type="ChEBI" id="CHEBI:15377"/>
        <dbReference type="ChEBI" id="CHEBI:15378"/>
        <dbReference type="ChEBI" id="CHEBI:67139"/>
        <dbReference type="ChEBI" id="CHEBI:537519"/>
        <dbReference type="EC" id="4.3.3.7"/>
    </reaction>
</comment>
<dbReference type="KEGG" id="mbah:HYN46_11490"/>
<feature type="active site" description="Proton donor/acceptor" evidence="12 14">
    <location>
        <position position="141"/>
    </location>
</feature>
<organism evidence="17 18">
    <name type="scientific">Aquirhabdus parva</name>
    <dbReference type="NCBI Taxonomy" id="2283318"/>
    <lineage>
        <taxon>Bacteria</taxon>
        <taxon>Pseudomonadati</taxon>
        <taxon>Pseudomonadota</taxon>
        <taxon>Gammaproteobacteria</taxon>
        <taxon>Moraxellales</taxon>
        <taxon>Moraxellaceae</taxon>
        <taxon>Aquirhabdus</taxon>
    </lineage>
</organism>
<dbReference type="PANTHER" id="PTHR12128">
    <property type="entry name" value="DIHYDRODIPICOLINATE SYNTHASE"/>
    <property type="match status" value="1"/>
</dbReference>
<feature type="site" description="L-lysine inhibitor binding; via carbonyl oxygen" evidence="16">
    <location>
        <position position="57"/>
    </location>
</feature>
<evidence type="ECO:0000256" key="2">
    <source>
        <dbReference type="ARBA" id="ARBA00005120"/>
    </source>
</evidence>
<dbReference type="PROSITE" id="PS00666">
    <property type="entry name" value="DHDPS_2"/>
    <property type="match status" value="1"/>
</dbReference>
<sequence length="305" mass="32323">MSSQGNTSQIQGSIVAIVTPMHEDGSLDFDSLTRLVEWHIAEGTDGIVAVGTTGESATLDVVEHASVIEHVIKVAAGRIAIIAGTGANSTREAIELTQTAKKLGADAALLVTPYYNKPTQEGLYQHYRTIAEAVDLPQMLYNVPGRTGVDMHNDTAIRLAEVDGIFAIKDATGDLVRGQDLITRLKALPNGGIDVFSGDDATAWRLIGLGAKGNVSVTANVAPRIMHEICSAALTGNAALAEQLNAQIAILHQILFCESNPIPVKWALTDMGKIPLGVRLPLTVLANEFQPRVHAALLESGVLSR</sequence>
<dbReference type="RefSeq" id="WP_114899514.1">
    <property type="nucleotide sequence ID" value="NZ_CP031222.1"/>
</dbReference>
<dbReference type="InterPro" id="IPR020625">
    <property type="entry name" value="Schiff_base-form_aldolases_AS"/>
</dbReference>
<evidence type="ECO:0000256" key="4">
    <source>
        <dbReference type="ARBA" id="ARBA00012086"/>
    </source>
</evidence>
<evidence type="ECO:0000256" key="15">
    <source>
        <dbReference type="PIRSR" id="PIRSR001365-2"/>
    </source>
</evidence>
<dbReference type="SMART" id="SM01130">
    <property type="entry name" value="DHDPS"/>
    <property type="match status" value="1"/>
</dbReference>
<dbReference type="InterPro" id="IPR002220">
    <property type="entry name" value="DapA-like"/>
</dbReference>
<feature type="site" description="Part of a proton relay during catalysis" evidence="12 16">
    <location>
        <position position="115"/>
    </location>
</feature>
<dbReference type="GO" id="GO:0009089">
    <property type="term" value="P:lysine biosynthetic process via diaminopimelate"/>
    <property type="evidence" value="ECO:0007669"/>
    <property type="project" value="UniProtKB-UniRule"/>
</dbReference>
<evidence type="ECO:0000256" key="5">
    <source>
        <dbReference type="ARBA" id="ARBA00022490"/>
    </source>
</evidence>
<evidence type="ECO:0000313" key="17">
    <source>
        <dbReference type="EMBL" id="AXI03406.1"/>
    </source>
</evidence>
<feature type="binding site" evidence="12 15">
    <location>
        <position position="215"/>
    </location>
    <ligand>
        <name>pyruvate</name>
        <dbReference type="ChEBI" id="CHEBI:15361"/>
    </ligand>
</feature>
<evidence type="ECO:0000256" key="16">
    <source>
        <dbReference type="PIRSR" id="PIRSR001365-3"/>
    </source>
</evidence>
<dbReference type="HAMAP" id="MF_00418">
    <property type="entry name" value="DapA"/>
    <property type="match status" value="1"/>
</dbReference>
<dbReference type="GO" id="GO:0019877">
    <property type="term" value="P:diaminopimelate biosynthetic process"/>
    <property type="evidence" value="ECO:0007669"/>
    <property type="project" value="UniProtKB-UniRule"/>
</dbReference>
<name>A0A345P7Z7_9GAMM</name>
<dbReference type="AlphaFoldDB" id="A0A345P7Z7"/>
<evidence type="ECO:0000256" key="10">
    <source>
        <dbReference type="ARBA" id="ARBA00023270"/>
    </source>
</evidence>
<feature type="site" description="L-lysine inhibitor binding" evidence="16">
    <location>
        <position position="92"/>
    </location>
</feature>
<evidence type="ECO:0000256" key="11">
    <source>
        <dbReference type="ARBA" id="ARBA00047836"/>
    </source>
</evidence>
<dbReference type="GO" id="GO:0005829">
    <property type="term" value="C:cytosol"/>
    <property type="evidence" value="ECO:0007669"/>
    <property type="project" value="TreeGrafter"/>
</dbReference>
<dbReference type="PROSITE" id="PS00665">
    <property type="entry name" value="DHDPS_1"/>
    <property type="match status" value="1"/>
</dbReference>
<reference evidence="17 18" key="1">
    <citation type="submission" date="2018-07" db="EMBL/GenBank/DDBJ databases">
        <title>Genome sequencing of Moraxellaceae gen. HYN0046.</title>
        <authorList>
            <person name="Kim M."/>
            <person name="Yi H."/>
        </authorList>
    </citation>
    <scope>NUCLEOTIDE SEQUENCE [LARGE SCALE GENOMIC DNA]</scope>
    <source>
        <strain evidence="17 18">HYN0046</strain>
    </source>
</reference>
<evidence type="ECO:0000256" key="6">
    <source>
        <dbReference type="ARBA" id="ARBA00022605"/>
    </source>
</evidence>
<dbReference type="CDD" id="cd00950">
    <property type="entry name" value="DHDPS"/>
    <property type="match status" value="1"/>
</dbReference>
<evidence type="ECO:0000256" key="12">
    <source>
        <dbReference type="HAMAP-Rule" id="MF_00418"/>
    </source>
</evidence>
<feature type="binding site" evidence="12 15">
    <location>
        <position position="53"/>
    </location>
    <ligand>
        <name>pyruvate</name>
        <dbReference type="ChEBI" id="CHEBI:15361"/>
    </ligand>
</feature>
<dbReference type="UniPathway" id="UPA00034">
    <property type="reaction ID" value="UER00017"/>
</dbReference>
<feature type="site" description="L-lysine inhibitor binding" evidence="16">
    <location>
        <position position="88"/>
    </location>
</feature>
<evidence type="ECO:0000256" key="8">
    <source>
        <dbReference type="ARBA" id="ARBA00023154"/>
    </source>
</evidence>
<feature type="site" description="L-lysine inhibitor binding" evidence="16">
    <location>
        <position position="114"/>
    </location>
</feature>
<evidence type="ECO:0000256" key="3">
    <source>
        <dbReference type="ARBA" id="ARBA00007592"/>
    </source>
</evidence>
<keyword evidence="8 12" id="KW-0457">Lysine biosynthesis</keyword>
<keyword evidence="18" id="KW-1185">Reference proteome</keyword>
<accession>A0A345P7Z7</accession>
<comment type="caution">
    <text evidence="12">Was originally thought to be a dihydrodipicolinate synthase (DHDPS), catalyzing the condensation of (S)-aspartate-beta-semialdehyde [(S)-ASA] and pyruvate to dihydrodipicolinate (DHDP). However, it was shown in E.coli that the product of the enzymatic reaction is not dihydrodipicolinate but in fact (4S)-4-hydroxy-2,3,4,5-tetrahydro-(2S)-dipicolinic acid (HTPA), and that the consecutive dehydration reaction leading to DHDP is not spontaneous but catalyzed by DapB.</text>
</comment>
<feature type="active site" description="Schiff-base intermediate with substrate" evidence="12 14">
    <location>
        <position position="169"/>
    </location>
</feature>
<dbReference type="GO" id="GO:0008840">
    <property type="term" value="F:4-hydroxy-tetrahydrodipicolinate synthase activity"/>
    <property type="evidence" value="ECO:0007669"/>
    <property type="project" value="UniProtKB-UniRule"/>
</dbReference>
<proteinExistence type="inferred from homology"/>
<dbReference type="SUPFAM" id="SSF51569">
    <property type="entry name" value="Aldolase"/>
    <property type="match status" value="1"/>
</dbReference>
<comment type="function">
    <text evidence="1 12">Catalyzes the condensation of (S)-aspartate-beta-semialdehyde [(S)-ASA] and pyruvate to 4-hydroxy-tetrahydrodipicolinate (HTPA).</text>
</comment>
<dbReference type="PRINTS" id="PR00146">
    <property type="entry name" value="DHPICSNTHASE"/>
</dbReference>
<protein>
    <recommendedName>
        <fullName evidence="4 12">4-hydroxy-tetrahydrodipicolinate synthase</fullName>
        <shortName evidence="12">HTPA synthase</shortName>
        <ecNumber evidence="4 12">4.3.3.7</ecNumber>
    </recommendedName>
</protein>
<evidence type="ECO:0000256" key="1">
    <source>
        <dbReference type="ARBA" id="ARBA00003294"/>
    </source>
</evidence>
<keyword evidence="7 12" id="KW-0220">Diaminopimelate biosynthesis</keyword>
<keyword evidence="9 12" id="KW-0456">Lyase</keyword>
<dbReference type="PIRSF" id="PIRSF001365">
    <property type="entry name" value="DHDPS"/>
    <property type="match status" value="1"/>
</dbReference>
<comment type="pathway">
    <text evidence="2 12">Amino-acid biosynthesis; L-lysine biosynthesis via DAP pathway; (S)-tetrahydrodipicolinate from L-aspartate: step 3/4.</text>
</comment>